<gene>
    <name evidence="1" type="ORF">BOLC3T20010H</name>
</gene>
<accession>A0A3P6B0D7</accession>
<name>A0A3P6B0D7_BRAOL</name>
<protein>
    <submittedName>
        <fullName evidence="1">Uncharacterized protein</fullName>
    </submittedName>
</protein>
<dbReference type="AlphaFoldDB" id="A0A3P6B0D7"/>
<evidence type="ECO:0000313" key="1">
    <source>
        <dbReference type="EMBL" id="VDC98382.1"/>
    </source>
</evidence>
<reference evidence="1" key="1">
    <citation type="submission" date="2018-11" db="EMBL/GenBank/DDBJ databases">
        <authorList>
            <consortium name="Genoscope - CEA"/>
            <person name="William W."/>
        </authorList>
    </citation>
    <scope>NUCLEOTIDE SEQUENCE</scope>
</reference>
<proteinExistence type="predicted"/>
<sequence length="75" mass="8569">MLTDTPGLSETLKKLLVQAVVFFLWGERNNRLHNGSPASTSVLFSKINKTLRDTLLARLPHKRCQGLLSQWFRFA</sequence>
<dbReference type="EMBL" id="LR031872">
    <property type="protein sequence ID" value="VDC98382.1"/>
    <property type="molecule type" value="Genomic_DNA"/>
</dbReference>
<organism evidence="1">
    <name type="scientific">Brassica oleracea</name>
    <name type="common">Wild cabbage</name>
    <dbReference type="NCBI Taxonomy" id="3712"/>
    <lineage>
        <taxon>Eukaryota</taxon>
        <taxon>Viridiplantae</taxon>
        <taxon>Streptophyta</taxon>
        <taxon>Embryophyta</taxon>
        <taxon>Tracheophyta</taxon>
        <taxon>Spermatophyta</taxon>
        <taxon>Magnoliopsida</taxon>
        <taxon>eudicotyledons</taxon>
        <taxon>Gunneridae</taxon>
        <taxon>Pentapetalae</taxon>
        <taxon>rosids</taxon>
        <taxon>malvids</taxon>
        <taxon>Brassicales</taxon>
        <taxon>Brassicaceae</taxon>
        <taxon>Brassiceae</taxon>
        <taxon>Brassica</taxon>
    </lineage>
</organism>